<keyword evidence="2 5" id="KW-0812">Transmembrane</keyword>
<evidence type="ECO:0000313" key="7">
    <source>
        <dbReference type="EMBL" id="GHA43200.1"/>
    </source>
</evidence>
<feature type="transmembrane region" description="Helical" evidence="5">
    <location>
        <begin position="175"/>
        <end position="197"/>
    </location>
</feature>
<dbReference type="PANTHER" id="PTHR10846:SF8">
    <property type="entry name" value="INNER MEMBRANE PROTEIN YRBG"/>
    <property type="match status" value="1"/>
</dbReference>
<dbReference type="PANTHER" id="PTHR10846">
    <property type="entry name" value="SODIUM/POTASSIUM/CALCIUM EXCHANGER"/>
    <property type="match status" value="1"/>
</dbReference>
<feature type="domain" description="Sodium/calcium exchanger membrane region" evidence="6">
    <location>
        <begin position="6"/>
        <end position="145"/>
    </location>
</feature>
<dbReference type="Proteomes" id="UP000634455">
    <property type="component" value="Unassembled WGS sequence"/>
</dbReference>
<dbReference type="Gene3D" id="1.20.1420.30">
    <property type="entry name" value="NCX, central ion-binding region"/>
    <property type="match status" value="2"/>
</dbReference>
<feature type="transmembrane region" description="Helical" evidence="5">
    <location>
        <begin position="69"/>
        <end position="94"/>
    </location>
</feature>
<keyword evidence="4 5" id="KW-0472">Membrane</keyword>
<evidence type="ECO:0000313" key="8">
    <source>
        <dbReference type="Proteomes" id="UP000634455"/>
    </source>
</evidence>
<feature type="transmembrane region" description="Helical" evidence="5">
    <location>
        <begin position="209"/>
        <end position="231"/>
    </location>
</feature>
<accession>A0ABQ3CTI6</accession>
<evidence type="ECO:0000256" key="3">
    <source>
        <dbReference type="ARBA" id="ARBA00022989"/>
    </source>
</evidence>
<proteinExistence type="predicted"/>
<feature type="domain" description="Sodium/calcium exchanger membrane region" evidence="6">
    <location>
        <begin position="175"/>
        <end position="315"/>
    </location>
</feature>
<comment type="caution">
    <text evidence="7">The sequence shown here is derived from an EMBL/GenBank/DDBJ whole genome shotgun (WGS) entry which is preliminary data.</text>
</comment>
<feature type="transmembrane region" description="Helical" evidence="5">
    <location>
        <begin position="6"/>
        <end position="24"/>
    </location>
</feature>
<dbReference type="InterPro" id="IPR044880">
    <property type="entry name" value="NCX_ion-bd_dom_sf"/>
</dbReference>
<dbReference type="Gene3D" id="6.10.280.80">
    <property type="entry name" value="NCX, peripheral helical region"/>
    <property type="match status" value="1"/>
</dbReference>
<evidence type="ECO:0000256" key="2">
    <source>
        <dbReference type="ARBA" id="ARBA00022692"/>
    </source>
</evidence>
<organism evidence="7 8">
    <name type="scientific">Paramylibacter ulvae</name>
    <dbReference type="NCBI Taxonomy" id="1651968"/>
    <lineage>
        <taxon>Bacteria</taxon>
        <taxon>Pseudomonadati</taxon>
        <taxon>Pseudomonadota</taxon>
        <taxon>Alphaproteobacteria</taxon>
        <taxon>Rhodobacterales</taxon>
        <taxon>Paracoccaceae</taxon>
        <taxon>Paramylibacter</taxon>
    </lineage>
</organism>
<evidence type="ECO:0000256" key="5">
    <source>
        <dbReference type="SAM" id="Phobius"/>
    </source>
</evidence>
<keyword evidence="8" id="KW-1185">Reference proteome</keyword>
<feature type="transmembrane region" description="Helical" evidence="5">
    <location>
        <begin position="270"/>
        <end position="293"/>
    </location>
</feature>
<reference evidence="8" key="1">
    <citation type="journal article" date="2019" name="Int. J. Syst. Evol. Microbiol.">
        <title>The Global Catalogue of Microorganisms (GCM) 10K type strain sequencing project: providing services to taxonomists for standard genome sequencing and annotation.</title>
        <authorList>
            <consortium name="The Broad Institute Genomics Platform"/>
            <consortium name="The Broad Institute Genome Sequencing Center for Infectious Disease"/>
            <person name="Wu L."/>
            <person name="Ma J."/>
        </authorList>
    </citation>
    <scope>NUCLEOTIDE SEQUENCE [LARGE SCALE GENOMIC DNA]</scope>
    <source>
        <strain evidence="8">KCTC 32465</strain>
    </source>
</reference>
<gene>
    <name evidence="7" type="primary">yrbG</name>
    <name evidence="7" type="ORF">GCM10008927_04780</name>
</gene>
<dbReference type="NCBIfam" id="TIGR00367">
    <property type="entry name" value="calcium/sodium antiporter"/>
    <property type="match status" value="1"/>
</dbReference>
<evidence type="ECO:0000259" key="6">
    <source>
        <dbReference type="Pfam" id="PF01699"/>
    </source>
</evidence>
<dbReference type="Pfam" id="PF01699">
    <property type="entry name" value="Na_Ca_ex"/>
    <property type="match status" value="2"/>
</dbReference>
<feature type="transmembrane region" description="Helical" evidence="5">
    <location>
        <begin position="129"/>
        <end position="146"/>
    </location>
</feature>
<feature type="transmembrane region" description="Helical" evidence="5">
    <location>
        <begin position="300"/>
        <end position="318"/>
    </location>
</feature>
<feature type="transmembrane region" description="Helical" evidence="5">
    <location>
        <begin position="243"/>
        <end position="264"/>
    </location>
</feature>
<protein>
    <submittedName>
        <fullName evidence="7">Sodium:calcium antiporter</fullName>
    </submittedName>
</protein>
<feature type="transmembrane region" description="Helical" evidence="5">
    <location>
        <begin position="31"/>
        <end position="49"/>
    </location>
</feature>
<name>A0ABQ3CTI6_9RHOB</name>
<evidence type="ECO:0000256" key="4">
    <source>
        <dbReference type="ARBA" id="ARBA00023136"/>
    </source>
</evidence>
<feature type="transmembrane region" description="Helical" evidence="5">
    <location>
        <begin position="106"/>
        <end position="123"/>
    </location>
</feature>
<dbReference type="InterPro" id="IPR004481">
    <property type="entry name" value="K/Na/Ca-exchanger"/>
</dbReference>
<sequence>MDVMNIFYLIMGFVGLIFGGELLVRGAVAIAQRLGVSPMVIGLTLVGFGTSTPELLTSVNAALAGASGIAVGNVVGSNIANVFLIIGVAALIAPMAIARTGFLRDAGMLMTATFVCLIATHVGILGRSIGVGFVLLLVGYLFFTLLSERQNKTVAGETFAQMGGDVAPTPMGKQIVFVLIGLGLTLIGAKFLVQGAVTLAAGFGVSETLIGLTIVAVGTSMPELVTSVIAARKGQAGVAFGNVLGSNIFNILGILGVVAIVQPIEIPPEIVSFDIWVMVASSAMLLGLAFTGWRISRPEGGVMLACYLVYTAYLIASAA</sequence>
<keyword evidence="3 5" id="KW-1133">Transmembrane helix</keyword>
<comment type="subcellular location">
    <subcellularLocation>
        <location evidence="1">Membrane</location>
        <topology evidence="1">Multi-pass membrane protein</topology>
    </subcellularLocation>
</comment>
<evidence type="ECO:0000256" key="1">
    <source>
        <dbReference type="ARBA" id="ARBA00004141"/>
    </source>
</evidence>
<dbReference type="InterPro" id="IPR004837">
    <property type="entry name" value="NaCa_Exmemb"/>
</dbReference>
<dbReference type="EMBL" id="BMZF01000001">
    <property type="protein sequence ID" value="GHA43200.1"/>
    <property type="molecule type" value="Genomic_DNA"/>
</dbReference>